<name>A0ABW3WFT7_9RHOO</name>
<dbReference type="Proteomes" id="UP001597158">
    <property type="component" value="Unassembled WGS sequence"/>
</dbReference>
<dbReference type="Pfam" id="PF06097">
    <property type="entry name" value="DUF945"/>
    <property type="match status" value="1"/>
</dbReference>
<protein>
    <submittedName>
        <fullName evidence="1">YdgA family protein</fullName>
    </submittedName>
</protein>
<reference evidence="2" key="1">
    <citation type="journal article" date="2019" name="Int. J. Syst. Evol. Microbiol.">
        <title>The Global Catalogue of Microorganisms (GCM) 10K type strain sequencing project: providing services to taxonomists for standard genome sequencing and annotation.</title>
        <authorList>
            <consortium name="The Broad Institute Genomics Platform"/>
            <consortium name="The Broad Institute Genome Sequencing Center for Infectious Disease"/>
            <person name="Wu L."/>
            <person name="Ma J."/>
        </authorList>
    </citation>
    <scope>NUCLEOTIDE SEQUENCE [LARGE SCALE GENOMIC DNA]</scope>
    <source>
        <strain evidence="2">CCUG 48884</strain>
    </source>
</reference>
<dbReference type="EMBL" id="JBHTMC010000024">
    <property type="protein sequence ID" value="MFD1264125.1"/>
    <property type="molecule type" value="Genomic_DNA"/>
</dbReference>
<proteinExistence type="predicted"/>
<comment type="caution">
    <text evidence="1">The sequence shown here is derived from an EMBL/GenBank/DDBJ whole genome shotgun (WGS) entry which is preliminary data.</text>
</comment>
<evidence type="ECO:0000313" key="2">
    <source>
        <dbReference type="Proteomes" id="UP001597158"/>
    </source>
</evidence>
<accession>A0ABW3WFT7</accession>
<dbReference type="InterPro" id="IPR010352">
    <property type="entry name" value="DUF945"/>
</dbReference>
<sequence length="470" mass="50767">MSRPTRIVAALAAVALIYPAASWYSGTRIQQVLDERYADIQSHPALKVSERVYERGFFSSTEKLKVDIAMTVTAEDGSLQMGEPLRMSVLNRIQHGPLPRLGTLAAATLDSELDVEGEAGAKLRETLGDKPALQAQTVVRFDGSGHSRMTTPALELELAADTERALRVAFSAFQADIDFGPGMRQYTMKLGIDRFSMEDPSLRIVMSELALDADQRRLFDDEAWLYVGKQRATIASLHAEGKDDGEMAGIDLQLERLSYEVDASAEGDYVDVIAMLGTEVLRVGGSDYGPAHYDFSIKHLHGRTLMELYRSLIEVSSDPAQLALQAEDPAAMFAPLAEPALTLLAHDPEFSIDRISFTSPHGTASLSAHVNLKGIEPDELNNPMMLLAKINAAAEASLPQGLVVALIGAQAQSPQEAAVVAAQLQQQLDMLEAQGFIVRKGGQLGSRAALSKGQLTINGQPLDLFGLGGR</sequence>
<evidence type="ECO:0000313" key="1">
    <source>
        <dbReference type="EMBL" id="MFD1264125.1"/>
    </source>
</evidence>
<gene>
    <name evidence="1" type="ORF">ACFQ4M_11070</name>
</gene>
<keyword evidence="2" id="KW-1185">Reference proteome</keyword>
<dbReference type="RefSeq" id="WP_277831182.1">
    <property type="nucleotide sequence ID" value="NZ_JARQZE010000002.1"/>
</dbReference>
<organism evidence="1 2">
    <name type="scientific">Thauera mechernichensis</name>
    <dbReference type="NCBI Taxonomy" id="82788"/>
    <lineage>
        <taxon>Bacteria</taxon>
        <taxon>Pseudomonadati</taxon>
        <taxon>Pseudomonadota</taxon>
        <taxon>Betaproteobacteria</taxon>
        <taxon>Rhodocyclales</taxon>
        <taxon>Zoogloeaceae</taxon>
        <taxon>Thauera</taxon>
    </lineage>
</organism>